<feature type="region of interest" description="Disordered" evidence="3">
    <location>
        <begin position="204"/>
        <end position="242"/>
    </location>
</feature>
<sequence length="1397" mass="157539">MENNNDPYEELEIYLKQINTEISEVFDKLQVNESDSAIEVTDTVDSISSNSGNDSPQQLKPIISIKAERPSICNTNHNNNGKHDIDDWNSLAQFENFIKLEMENLETAAKSNQERLNNTTTTVSTTAVKNNILKPEKHVTIPLQSFSNKTKCITNINNCHENLNDNVEENEIHTTNNNNGSAKNNNNSIISDVLQAVKTNQIQTSITPGSSNDSILKSIDEDNKSTSSSVSTSSAFEDSTNLYSEKSESSISSINKINEVCKLIESSTKIENDVDDALEVLSSYDNDSGNDEFDEKGFNNFSYSSSDSRCVDKRFKNYYNSLPLMRVKKNNNQGSNNTTTQFNSIKRQRHYVDGSMEQEPFHDDIKVISQPSPSPSSWSSDSNMIQQQNLSTKSSSVPMLVRRDQFLEDFNKLTVLRNSRSQSDRYLCEIQAAEAMKWLREAGFPQYAQMYQDLQFPIDLSGVEKDHPFLEKDQLQALYRRLVILNRSATMRLDGQYSRNASNKRREDSDEDVCALSKNWTFQPEIRRWSRVGEMGPLSLNLPKGETSKTSSRESTPEEFELNVPHMNLVTANYLSVPPAVNSQATAQDSPQANNNSNSNNNNLKRSGSERLRDGAKNILRRVESIKSRRKKKKNREGVVISGPVHLDIMQLHEKFQNLSSSKDIKTCRSSTTSPLVGSPVNNSPAPLFLFADQKICPTTDSHSATMFGQHLSPYRKGHPASRTSPLHFFTTSSTQQRKQQQPQPNADDSSSLCSEVSLDSSNESAEKKLSPIGRYFHHHHKKQDDAQISGALSDTEAFHVSRSQTKKKSSKSSSSQKANTIARGGGGSLNLGRDSNRYRENLKSRRMFRSRSAVRHSTDCNDNAQDVQASAKSSSVVRWHSFRATTNTKRDFNDVEGVSLCKLSCGQIEKLRKLALVTLTGYMERYCPTHRTGWNWELPKFIKKIKSPDYKDKKVFGVPFSVILQKTGHTLPKGIQAALTWLKINALDQVGIFRKSGVKSRIAKLKTSIDQTDENIIKIFEDQQAYDVADVVKQYFRDLPESLLTTKLCDTFVSIFQYLPAEVKFEALQSAILLLPDENREVLLMLLEFLHQVASKSEYNQMSPNNLAVCLAPSIFQNGVHSNTPTASPRRKRATGVPDAKDLDTNRASSQCLTYLIMNFKKVFFITCEKINRCNFSYMEESRPVTLEALGDAVQLSNWRSYLYECVKATIKEGREKSRGWISINSFDSLTEIYYRKVGDGHPLKLWKCVTEIDANPITIMSRITKERHLWDKQLLKMRVIEQLDSSSDVFQYACSSGHIVTDYCVLRTSCTDLPRGACVTVEISIEHPGAPLLLSGVRGVVLASRYLIEPIGNGKSRVMHLARVDTKGRTIEWYKNFGYICALNLARIRDGLKIK</sequence>
<feature type="region of interest" description="Disordered" evidence="3">
    <location>
        <begin position="584"/>
        <end position="615"/>
    </location>
</feature>
<dbReference type="PROSITE" id="PS50238">
    <property type="entry name" value="RHOGAP"/>
    <property type="match status" value="1"/>
</dbReference>
<feature type="region of interest" description="Disordered" evidence="3">
    <location>
        <begin position="849"/>
        <end position="868"/>
    </location>
</feature>
<evidence type="ECO:0008006" key="8">
    <source>
        <dbReference type="Google" id="ProtNLM"/>
    </source>
</evidence>
<protein>
    <recommendedName>
        <fullName evidence="8">Rho GTPase-activating protein 7</fullName>
    </recommendedName>
</protein>
<dbReference type="OrthoDB" id="10003330at2759"/>
<dbReference type="InterPro" id="IPR002913">
    <property type="entry name" value="START_lipid-bd_dom"/>
</dbReference>
<proteinExistence type="predicted"/>
<gene>
    <name evidence="6" type="ORF">CHIRRI_LOCUS9440</name>
</gene>
<keyword evidence="1" id="KW-0343">GTPase activation</keyword>
<keyword evidence="2" id="KW-0597">Phosphoprotein</keyword>
<dbReference type="GO" id="GO:0008289">
    <property type="term" value="F:lipid binding"/>
    <property type="evidence" value="ECO:0007669"/>
    <property type="project" value="InterPro"/>
</dbReference>
<feature type="domain" description="Rho-GAP" evidence="4">
    <location>
        <begin position="959"/>
        <end position="1165"/>
    </location>
</feature>
<evidence type="ECO:0000259" key="5">
    <source>
        <dbReference type="PROSITE" id="PS50848"/>
    </source>
</evidence>
<dbReference type="PROSITE" id="PS50848">
    <property type="entry name" value="START"/>
    <property type="match status" value="1"/>
</dbReference>
<dbReference type="SUPFAM" id="SSF48350">
    <property type="entry name" value="GTPase activation domain, GAP"/>
    <property type="match status" value="1"/>
</dbReference>
<feature type="region of interest" description="Disordered" evidence="3">
    <location>
        <begin position="712"/>
        <end position="767"/>
    </location>
</feature>
<dbReference type="Gene3D" id="3.30.530.20">
    <property type="match status" value="1"/>
</dbReference>
<dbReference type="InterPro" id="IPR000198">
    <property type="entry name" value="RhoGAP_dom"/>
</dbReference>
<evidence type="ECO:0000313" key="6">
    <source>
        <dbReference type="EMBL" id="CAG9806585.1"/>
    </source>
</evidence>
<keyword evidence="7" id="KW-1185">Reference proteome</keyword>
<feature type="region of interest" description="Disordered" evidence="3">
    <location>
        <begin position="1122"/>
        <end position="1143"/>
    </location>
</feature>
<dbReference type="Gene3D" id="1.10.287.2070">
    <property type="match status" value="1"/>
</dbReference>
<feature type="compositionally biased region" description="Polar residues" evidence="3">
    <location>
        <begin position="204"/>
        <end position="215"/>
    </location>
</feature>
<dbReference type="PANTHER" id="PTHR12659:SF7">
    <property type="entry name" value="CROSSVEINLESS C, ISOFORM C"/>
    <property type="match status" value="1"/>
</dbReference>
<feature type="domain" description="START" evidence="5">
    <location>
        <begin position="1206"/>
        <end position="1376"/>
    </location>
</feature>
<dbReference type="GO" id="GO:0030036">
    <property type="term" value="P:actin cytoskeleton organization"/>
    <property type="evidence" value="ECO:0007669"/>
    <property type="project" value="TreeGrafter"/>
</dbReference>
<evidence type="ECO:0000259" key="4">
    <source>
        <dbReference type="PROSITE" id="PS50238"/>
    </source>
</evidence>
<feature type="compositionally biased region" description="Low complexity" evidence="3">
    <location>
        <begin position="594"/>
        <end position="603"/>
    </location>
</feature>
<dbReference type="GO" id="GO:0007165">
    <property type="term" value="P:signal transduction"/>
    <property type="evidence" value="ECO:0007669"/>
    <property type="project" value="InterPro"/>
</dbReference>
<dbReference type="SUPFAM" id="SSF47769">
    <property type="entry name" value="SAM/Pointed domain"/>
    <property type="match status" value="1"/>
</dbReference>
<feature type="compositionally biased region" description="Polar residues" evidence="3">
    <location>
        <begin position="584"/>
        <end position="593"/>
    </location>
</feature>
<accession>A0A9N9S1Q8</accession>
<dbReference type="PANTHER" id="PTHR12659">
    <property type="entry name" value="RHO-TYPE GTPASE ACTIVATING PROTEIN"/>
    <property type="match status" value="1"/>
</dbReference>
<feature type="region of interest" description="Disordered" evidence="3">
    <location>
        <begin position="798"/>
        <end position="837"/>
    </location>
</feature>
<dbReference type="SMART" id="SM00324">
    <property type="entry name" value="RhoGAP"/>
    <property type="match status" value="1"/>
</dbReference>
<dbReference type="Proteomes" id="UP001153620">
    <property type="component" value="Chromosome 3"/>
</dbReference>
<dbReference type="GO" id="GO:0035023">
    <property type="term" value="P:regulation of Rho protein signal transduction"/>
    <property type="evidence" value="ECO:0007669"/>
    <property type="project" value="TreeGrafter"/>
</dbReference>
<evidence type="ECO:0000256" key="2">
    <source>
        <dbReference type="ARBA" id="ARBA00022553"/>
    </source>
</evidence>
<dbReference type="InterPro" id="IPR023393">
    <property type="entry name" value="START-like_dom_sf"/>
</dbReference>
<organism evidence="6 7">
    <name type="scientific">Chironomus riparius</name>
    <dbReference type="NCBI Taxonomy" id="315576"/>
    <lineage>
        <taxon>Eukaryota</taxon>
        <taxon>Metazoa</taxon>
        <taxon>Ecdysozoa</taxon>
        <taxon>Arthropoda</taxon>
        <taxon>Hexapoda</taxon>
        <taxon>Insecta</taxon>
        <taxon>Pterygota</taxon>
        <taxon>Neoptera</taxon>
        <taxon>Endopterygota</taxon>
        <taxon>Diptera</taxon>
        <taxon>Nematocera</taxon>
        <taxon>Chironomoidea</taxon>
        <taxon>Chironomidae</taxon>
        <taxon>Chironominae</taxon>
        <taxon>Chironomus</taxon>
    </lineage>
</organism>
<dbReference type="GO" id="GO:0005096">
    <property type="term" value="F:GTPase activator activity"/>
    <property type="evidence" value="ECO:0007669"/>
    <property type="project" value="UniProtKB-KW"/>
</dbReference>
<reference evidence="6" key="2">
    <citation type="submission" date="2022-10" db="EMBL/GenBank/DDBJ databases">
        <authorList>
            <consortium name="ENA_rothamsted_submissions"/>
            <consortium name="culmorum"/>
            <person name="King R."/>
        </authorList>
    </citation>
    <scope>NUCLEOTIDE SEQUENCE</scope>
</reference>
<evidence type="ECO:0000256" key="3">
    <source>
        <dbReference type="SAM" id="MobiDB-lite"/>
    </source>
</evidence>
<dbReference type="Pfam" id="PF01852">
    <property type="entry name" value="START"/>
    <property type="match status" value="1"/>
</dbReference>
<feature type="compositionally biased region" description="Low complexity" evidence="3">
    <location>
        <begin position="225"/>
        <end position="234"/>
    </location>
</feature>
<dbReference type="InterPro" id="IPR013761">
    <property type="entry name" value="SAM/pointed_sf"/>
</dbReference>
<dbReference type="SMART" id="SM00234">
    <property type="entry name" value="START"/>
    <property type="match status" value="1"/>
</dbReference>
<dbReference type="SUPFAM" id="SSF55961">
    <property type="entry name" value="Bet v1-like"/>
    <property type="match status" value="1"/>
</dbReference>
<evidence type="ECO:0000256" key="1">
    <source>
        <dbReference type="ARBA" id="ARBA00022468"/>
    </source>
</evidence>
<dbReference type="Pfam" id="PF00620">
    <property type="entry name" value="RhoGAP"/>
    <property type="match status" value="1"/>
</dbReference>
<reference evidence="6" key="1">
    <citation type="submission" date="2022-01" db="EMBL/GenBank/DDBJ databases">
        <authorList>
            <person name="King R."/>
        </authorList>
    </citation>
    <scope>NUCLEOTIDE SEQUENCE</scope>
</reference>
<feature type="compositionally biased region" description="Low complexity" evidence="3">
    <location>
        <begin position="736"/>
        <end position="762"/>
    </location>
</feature>
<name>A0A9N9S1Q8_9DIPT</name>
<dbReference type="EMBL" id="OU895879">
    <property type="protein sequence ID" value="CAG9806585.1"/>
    <property type="molecule type" value="Genomic_DNA"/>
</dbReference>
<feature type="compositionally biased region" description="Polar residues" evidence="3">
    <location>
        <begin position="722"/>
        <end position="735"/>
    </location>
</feature>
<evidence type="ECO:0000313" key="7">
    <source>
        <dbReference type="Proteomes" id="UP001153620"/>
    </source>
</evidence>
<feature type="region of interest" description="Disordered" evidence="3">
    <location>
        <begin position="537"/>
        <end position="559"/>
    </location>
</feature>
<dbReference type="Gene3D" id="1.10.555.10">
    <property type="entry name" value="Rho GTPase activation protein"/>
    <property type="match status" value="1"/>
</dbReference>
<dbReference type="InterPro" id="IPR008936">
    <property type="entry name" value="Rho_GTPase_activation_prot"/>
</dbReference>